<gene>
    <name evidence="9" type="ORF">L484_025089</name>
</gene>
<dbReference type="STRING" id="981085.W9QT84"/>
<organism evidence="9 10">
    <name type="scientific">Morus notabilis</name>
    <dbReference type="NCBI Taxonomy" id="981085"/>
    <lineage>
        <taxon>Eukaryota</taxon>
        <taxon>Viridiplantae</taxon>
        <taxon>Streptophyta</taxon>
        <taxon>Embryophyta</taxon>
        <taxon>Tracheophyta</taxon>
        <taxon>Spermatophyta</taxon>
        <taxon>Magnoliopsida</taxon>
        <taxon>eudicotyledons</taxon>
        <taxon>Gunneridae</taxon>
        <taxon>Pentapetalae</taxon>
        <taxon>rosids</taxon>
        <taxon>fabids</taxon>
        <taxon>Rosales</taxon>
        <taxon>Moraceae</taxon>
        <taxon>Moreae</taxon>
        <taxon>Morus</taxon>
    </lineage>
</organism>
<keyword evidence="10" id="KW-1185">Reference proteome</keyword>
<sequence>MANTRNLNLNLNLCFTKIKLPLMFSQSPPIRSTTPTPQTPEDQSRPLPSSSLIIRNFNSLYEEAKLDKEDYTTSDEDNSSSSASAAADFATAFASRRFFFSTPGRSNSIVDSRCKSRGADVTLFGNSIAVPTFSPDPYADFRRSMQEMLEARSDHASKSNNSNSNSNNWEFLHELLLCYLALNPKSTHKFITRAFSDLVVSLMPSPAPVGGGGLENDGVADVCEILEGR</sequence>
<reference evidence="10" key="1">
    <citation type="submission" date="2013-01" db="EMBL/GenBank/DDBJ databases">
        <title>Draft Genome Sequence of a Mulberry Tree, Morus notabilis C.K. Schneid.</title>
        <authorList>
            <person name="He N."/>
            <person name="Zhao S."/>
        </authorList>
    </citation>
    <scope>NUCLEOTIDE SEQUENCE</scope>
</reference>
<comment type="subcellular location">
    <subcellularLocation>
        <location evidence="1 6">Nucleus</location>
    </subcellularLocation>
</comment>
<evidence type="ECO:0000259" key="8">
    <source>
        <dbReference type="PROSITE" id="PS51754"/>
    </source>
</evidence>
<evidence type="ECO:0000256" key="4">
    <source>
        <dbReference type="ARBA" id="ARBA00023163"/>
    </source>
</evidence>
<evidence type="ECO:0000313" key="10">
    <source>
        <dbReference type="Proteomes" id="UP000030645"/>
    </source>
</evidence>
<evidence type="ECO:0000256" key="1">
    <source>
        <dbReference type="ARBA" id="ARBA00004123"/>
    </source>
</evidence>
<comment type="function">
    <text evidence="6">Transcriptional repressor that regulates multiple aspects of plant growth and development.</text>
</comment>
<evidence type="ECO:0000256" key="3">
    <source>
        <dbReference type="ARBA" id="ARBA00023015"/>
    </source>
</evidence>
<dbReference type="NCBIfam" id="TIGR01568">
    <property type="entry name" value="A_thal_3678"/>
    <property type="match status" value="1"/>
</dbReference>
<protein>
    <recommendedName>
        <fullName evidence="6">Transcription repressor</fullName>
    </recommendedName>
    <alternativeName>
        <fullName evidence="6">Ovate family protein</fullName>
    </alternativeName>
</protein>
<keyword evidence="2 6" id="KW-0678">Repressor</keyword>
<keyword evidence="5 6" id="KW-0539">Nucleus</keyword>
<dbReference type="InterPro" id="IPR038933">
    <property type="entry name" value="Ovate"/>
</dbReference>
<feature type="region of interest" description="Disordered" evidence="7">
    <location>
        <begin position="26"/>
        <end position="49"/>
    </location>
</feature>
<dbReference type="EMBL" id="KE343721">
    <property type="protein sequence ID" value="EXB39392.1"/>
    <property type="molecule type" value="Genomic_DNA"/>
</dbReference>
<dbReference type="InterPro" id="IPR006458">
    <property type="entry name" value="Ovate_C"/>
</dbReference>
<dbReference type="eggNOG" id="ENOG502S0BX">
    <property type="taxonomic scope" value="Eukaryota"/>
</dbReference>
<evidence type="ECO:0000256" key="5">
    <source>
        <dbReference type="ARBA" id="ARBA00023242"/>
    </source>
</evidence>
<dbReference type="PANTHER" id="PTHR33057">
    <property type="entry name" value="TRANSCRIPTION REPRESSOR OFP7-RELATED"/>
    <property type="match status" value="1"/>
</dbReference>
<evidence type="ECO:0000256" key="7">
    <source>
        <dbReference type="SAM" id="MobiDB-lite"/>
    </source>
</evidence>
<proteinExistence type="predicted"/>
<dbReference type="PANTHER" id="PTHR33057:SF21">
    <property type="entry name" value="TRANSCRIPTION REPRESSOR"/>
    <property type="match status" value="1"/>
</dbReference>
<evidence type="ECO:0000256" key="6">
    <source>
        <dbReference type="RuleBase" id="RU367028"/>
    </source>
</evidence>
<keyword evidence="3 6" id="KW-0805">Transcription regulation</keyword>
<dbReference type="GO" id="GO:0045892">
    <property type="term" value="P:negative regulation of DNA-templated transcription"/>
    <property type="evidence" value="ECO:0007669"/>
    <property type="project" value="UniProtKB-UniRule"/>
</dbReference>
<dbReference type="KEGG" id="mnt:21407805"/>
<feature type="domain" description="OVATE" evidence="8">
    <location>
        <begin position="130"/>
        <end position="201"/>
    </location>
</feature>
<evidence type="ECO:0000256" key="2">
    <source>
        <dbReference type="ARBA" id="ARBA00022491"/>
    </source>
</evidence>
<dbReference type="PROSITE" id="PS51754">
    <property type="entry name" value="OVATE"/>
    <property type="match status" value="1"/>
</dbReference>
<dbReference type="Pfam" id="PF04844">
    <property type="entry name" value="Ovate"/>
    <property type="match status" value="1"/>
</dbReference>
<dbReference type="OrthoDB" id="690912at2759"/>
<dbReference type="GO" id="GO:0005634">
    <property type="term" value="C:nucleus"/>
    <property type="evidence" value="ECO:0007669"/>
    <property type="project" value="UniProtKB-SubCell"/>
</dbReference>
<dbReference type="AlphaFoldDB" id="W9QT84"/>
<keyword evidence="4 6" id="KW-0804">Transcription</keyword>
<dbReference type="Proteomes" id="UP000030645">
    <property type="component" value="Unassembled WGS sequence"/>
</dbReference>
<evidence type="ECO:0000313" key="9">
    <source>
        <dbReference type="EMBL" id="EXB39392.1"/>
    </source>
</evidence>
<accession>W9QT84</accession>
<name>W9QT84_9ROSA</name>